<reference evidence="1" key="1">
    <citation type="journal article" date="2015" name="Nature">
        <title>Complex archaea that bridge the gap between prokaryotes and eukaryotes.</title>
        <authorList>
            <person name="Spang A."/>
            <person name="Saw J.H."/>
            <person name="Jorgensen S.L."/>
            <person name="Zaremba-Niedzwiedzka K."/>
            <person name="Martijn J."/>
            <person name="Lind A.E."/>
            <person name="van Eijk R."/>
            <person name="Schleper C."/>
            <person name="Guy L."/>
            <person name="Ettema T.J."/>
        </authorList>
    </citation>
    <scope>NUCLEOTIDE SEQUENCE</scope>
</reference>
<name>A0A0F9KWS6_9ZZZZ</name>
<sequence length="103" mass="11736">MKRLLVLTIFLSLTQVASAERWQGLIASVAALEAARKPIMVPLSFTEPPLLLPITELLPIPLKQKTKKVCENGVCRLIPITDVKVTRKTATSKKKRRFFRRRR</sequence>
<dbReference type="EMBL" id="LAZR01007289">
    <property type="protein sequence ID" value="KKM86223.1"/>
    <property type="molecule type" value="Genomic_DNA"/>
</dbReference>
<accession>A0A0F9KWS6</accession>
<comment type="caution">
    <text evidence="1">The sequence shown here is derived from an EMBL/GenBank/DDBJ whole genome shotgun (WGS) entry which is preliminary data.</text>
</comment>
<dbReference type="AlphaFoldDB" id="A0A0F9KWS6"/>
<gene>
    <name evidence="1" type="ORF">LCGC14_1281130</name>
</gene>
<evidence type="ECO:0000313" key="1">
    <source>
        <dbReference type="EMBL" id="KKM86223.1"/>
    </source>
</evidence>
<organism evidence="1">
    <name type="scientific">marine sediment metagenome</name>
    <dbReference type="NCBI Taxonomy" id="412755"/>
    <lineage>
        <taxon>unclassified sequences</taxon>
        <taxon>metagenomes</taxon>
        <taxon>ecological metagenomes</taxon>
    </lineage>
</organism>
<proteinExistence type="predicted"/>
<protein>
    <submittedName>
        <fullName evidence="1">Uncharacterized protein</fullName>
    </submittedName>
</protein>